<dbReference type="OrthoDB" id="2121828at2759"/>
<proteinExistence type="predicted"/>
<dbReference type="Proteomes" id="UP000657918">
    <property type="component" value="Unassembled WGS sequence"/>
</dbReference>
<feature type="signal peptide" evidence="1">
    <location>
        <begin position="1"/>
        <end position="26"/>
    </location>
</feature>
<evidence type="ECO:0000313" key="2">
    <source>
        <dbReference type="EMBL" id="KAF9679996.1"/>
    </source>
</evidence>
<reference evidence="2 3" key="1">
    <citation type="submission" date="2020-10" db="EMBL/GenBank/DDBJ databases">
        <title>Plant Genome Project.</title>
        <authorList>
            <person name="Zhang R.-G."/>
        </authorList>
    </citation>
    <scope>NUCLEOTIDE SEQUENCE [LARGE SCALE GENOMIC DNA]</scope>
    <source>
        <strain evidence="2">FAFU-HL-1</strain>
        <tissue evidence="2">Leaf</tissue>
    </source>
</reference>
<feature type="chain" id="PRO_5032427315" evidence="1">
    <location>
        <begin position="27"/>
        <end position="78"/>
    </location>
</feature>
<name>A0A835K604_9ROSI</name>
<sequence length="78" mass="8657">MAFYNFSPASIFLLIHFALFSRLFLAANPTISYDFKLSYIIVSPLGVPQKSVVWGCSTLSTVKKQCSFITDGEVVSDQ</sequence>
<dbReference type="EMBL" id="JADGMS010000006">
    <property type="protein sequence ID" value="KAF9679996.1"/>
    <property type="molecule type" value="Genomic_DNA"/>
</dbReference>
<comment type="caution">
    <text evidence="2">The sequence shown here is derived from an EMBL/GenBank/DDBJ whole genome shotgun (WGS) entry which is preliminary data.</text>
</comment>
<keyword evidence="1" id="KW-0732">Signal</keyword>
<gene>
    <name evidence="2" type="ORF">SADUNF_Sadunf06G0074000</name>
</gene>
<evidence type="ECO:0000256" key="1">
    <source>
        <dbReference type="SAM" id="SignalP"/>
    </source>
</evidence>
<protein>
    <submittedName>
        <fullName evidence="2">Uncharacterized protein</fullName>
    </submittedName>
</protein>
<keyword evidence="3" id="KW-1185">Reference proteome</keyword>
<dbReference type="AlphaFoldDB" id="A0A835K604"/>
<organism evidence="2 3">
    <name type="scientific">Salix dunnii</name>
    <dbReference type="NCBI Taxonomy" id="1413687"/>
    <lineage>
        <taxon>Eukaryota</taxon>
        <taxon>Viridiplantae</taxon>
        <taxon>Streptophyta</taxon>
        <taxon>Embryophyta</taxon>
        <taxon>Tracheophyta</taxon>
        <taxon>Spermatophyta</taxon>
        <taxon>Magnoliopsida</taxon>
        <taxon>eudicotyledons</taxon>
        <taxon>Gunneridae</taxon>
        <taxon>Pentapetalae</taxon>
        <taxon>rosids</taxon>
        <taxon>fabids</taxon>
        <taxon>Malpighiales</taxon>
        <taxon>Salicaceae</taxon>
        <taxon>Saliceae</taxon>
        <taxon>Salix</taxon>
    </lineage>
</organism>
<evidence type="ECO:0000313" key="3">
    <source>
        <dbReference type="Proteomes" id="UP000657918"/>
    </source>
</evidence>
<accession>A0A835K604</accession>